<dbReference type="PROSITE" id="PS50110">
    <property type="entry name" value="RESPONSE_REGULATORY"/>
    <property type="match status" value="1"/>
</dbReference>
<dbReference type="InterPro" id="IPR003594">
    <property type="entry name" value="HATPase_dom"/>
</dbReference>
<gene>
    <name evidence="18" type="ORF">KME25_32745</name>
</gene>
<keyword evidence="5 12" id="KW-0597">Phosphoprotein</keyword>
<dbReference type="GO" id="GO:0000155">
    <property type="term" value="F:phosphorelay sensor kinase activity"/>
    <property type="evidence" value="ECO:0007669"/>
    <property type="project" value="InterPro"/>
</dbReference>
<dbReference type="InterPro" id="IPR036890">
    <property type="entry name" value="HATPase_C_sf"/>
</dbReference>
<dbReference type="CDD" id="cd00130">
    <property type="entry name" value="PAS"/>
    <property type="match status" value="1"/>
</dbReference>
<dbReference type="InterPro" id="IPR004358">
    <property type="entry name" value="Sig_transdc_His_kin-like_C"/>
</dbReference>
<dbReference type="Pfam" id="PF02518">
    <property type="entry name" value="HATPase_c"/>
    <property type="match status" value="1"/>
</dbReference>
<feature type="modified residue" description="4-aspartylphosphate" evidence="12">
    <location>
        <position position="60"/>
    </location>
</feature>
<dbReference type="Pfam" id="PF00512">
    <property type="entry name" value="HisKA"/>
    <property type="match status" value="1"/>
</dbReference>
<dbReference type="InterPro" id="IPR001789">
    <property type="entry name" value="Sig_transdc_resp-reg_receiver"/>
</dbReference>
<evidence type="ECO:0000256" key="11">
    <source>
        <dbReference type="ARBA" id="ARBA00023136"/>
    </source>
</evidence>
<evidence type="ECO:0000256" key="13">
    <source>
        <dbReference type="SAM" id="Coils"/>
    </source>
</evidence>
<keyword evidence="4" id="KW-1003">Cell membrane</keyword>
<keyword evidence="6" id="KW-0808">Transferase</keyword>
<evidence type="ECO:0000259" key="16">
    <source>
        <dbReference type="PROSITE" id="PS50112"/>
    </source>
</evidence>
<evidence type="ECO:0000256" key="9">
    <source>
        <dbReference type="ARBA" id="ARBA00022840"/>
    </source>
</evidence>
<dbReference type="PANTHER" id="PTHR43547">
    <property type="entry name" value="TWO-COMPONENT HISTIDINE KINASE"/>
    <property type="match status" value="1"/>
</dbReference>
<dbReference type="Pfam" id="PF00989">
    <property type="entry name" value="PAS"/>
    <property type="match status" value="1"/>
</dbReference>
<evidence type="ECO:0000256" key="2">
    <source>
        <dbReference type="ARBA" id="ARBA00004236"/>
    </source>
</evidence>
<evidence type="ECO:0000256" key="4">
    <source>
        <dbReference type="ARBA" id="ARBA00022475"/>
    </source>
</evidence>
<dbReference type="Gene3D" id="3.30.565.10">
    <property type="entry name" value="Histidine kinase-like ATPase, C-terminal domain"/>
    <property type="match status" value="1"/>
</dbReference>
<sequence>MTNSSDRDSCLILIADDDRFTRLMLRQVMETEGYKVEEAGDGKQCLAAYEKYKPDMVLLDAMMPVMDGFACCAQLQTLMERDSLDGSSALRTPVLMITGLNDQASVNWAFEAGATDLVTKPIHPPVLMRRVRRLLEASWAEKSLRERERQYRSVVENVKEVIFQTNAAGTWTFLNPAWTDLTGFAVAESVGTNFLKYVHPDDQQLHQELWQSLLKGKEASCLQEIRYLTKTGESRWVEIHAHPTQSANGSLTGISGIIRDITERIYTEALEREKLKLETEIVERKRTENVIRNALSKEKELAELQSQIITTISHEFRTPLTTIRSSSDLLKCYSQNWTEEKKLKHFQRIEDAVEHMSNLLSDVILIGQAEAGQLKFNPTQVDLENWCREMIDDWQLSLGNQVDEGSPQIIVSVQGNATQANLDEKLLRQILTNLLSNAVKFSPKTGTVHFDLVCQEEQAIFCIKDKGIGIPKDEQEQVFDSFYRASNTGTIEGTGAGLAITKKCVELHQGQITVDSEVGVGTTFRVKLPLNLKPT</sequence>
<dbReference type="SMART" id="SM00448">
    <property type="entry name" value="REC"/>
    <property type="match status" value="1"/>
</dbReference>
<dbReference type="CDD" id="cd16922">
    <property type="entry name" value="HATPase_EvgS-ArcB-TorS-like"/>
    <property type="match status" value="1"/>
</dbReference>
<dbReference type="Gene3D" id="1.10.287.130">
    <property type="match status" value="1"/>
</dbReference>
<feature type="domain" description="Histidine kinase" evidence="14">
    <location>
        <begin position="311"/>
        <end position="532"/>
    </location>
</feature>
<dbReference type="InterPro" id="IPR003661">
    <property type="entry name" value="HisK_dim/P_dom"/>
</dbReference>
<dbReference type="PROSITE" id="PS50112">
    <property type="entry name" value="PAS"/>
    <property type="match status" value="1"/>
</dbReference>
<dbReference type="InterPro" id="IPR035965">
    <property type="entry name" value="PAS-like_dom_sf"/>
</dbReference>
<comment type="catalytic activity">
    <reaction evidence="1">
        <text>ATP + protein L-histidine = ADP + protein N-phospho-L-histidine.</text>
        <dbReference type="EC" id="2.7.13.3"/>
    </reaction>
</comment>
<protein>
    <recommendedName>
        <fullName evidence="3">histidine kinase</fullName>
        <ecNumber evidence="3">2.7.13.3</ecNumber>
    </recommendedName>
</protein>
<proteinExistence type="predicted"/>
<evidence type="ECO:0000259" key="17">
    <source>
        <dbReference type="PROSITE" id="PS50113"/>
    </source>
</evidence>
<name>A0A951PSU4_9CYAN</name>
<evidence type="ECO:0000259" key="14">
    <source>
        <dbReference type="PROSITE" id="PS50109"/>
    </source>
</evidence>
<dbReference type="NCBIfam" id="TIGR00229">
    <property type="entry name" value="sensory_box"/>
    <property type="match status" value="1"/>
</dbReference>
<dbReference type="InterPro" id="IPR001610">
    <property type="entry name" value="PAC"/>
</dbReference>
<evidence type="ECO:0000256" key="6">
    <source>
        <dbReference type="ARBA" id="ARBA00022679"/>
    </source>
</evidence>
<keyword evidence="13" id="KW-0175">Coiled coil</keyword>
<organism evidence="18 19">
    <name type="scientific">Symplocastrum torsivum CPER-KK1</name>
    <dbReference type="NCBI Taxonomy" id="450513"/>
    <lineage>
        <taxon>Bacteria</taxon>
        <taxon>Bacillati</taxon>
        <taxon>Cyanobacteriota</taxon>
        <taxon>Cyanophyceae</taxon>
        <taxon>Oscillatoriophycideae</taxon>
        <taxon>Oscillatoriales</taxon>
        <taxon>Microcoleaceae</taxon>
        <taxon>Symplocastrum</taxon>
    </lineage>
</organism>
<dbReference type="SUPFAM" id="SSF55874">
    <property type="entry name" value="ATPase domain of HSP90 chaperone/DNA topoisomerase II/histidine kinase"/>
    <property type="match status" value="1"/>
</dbReference>
<accession>A0A951PSU4</accession>
<evidence type="ECO:0000256" key="10">
    <source>
        <dbReference type="ARBA" id="ARBA00023012"/>
    </source>
</evidence>
<evidence type="ECO:0000256" key="5">
    <source>
        <dbReference type="ARBA" id="ARBA00022553"/>
    </source>
</evidence>
<keyword evidence="11" id="KW-0472">Membrane</keyword>
<dbReference type="InterPro" id="IPR000700">
    <property type="entry name" value="PAS-assoc_C"/>
</dbReference>
<evidence type="ECO:0000313" key="19">
    <source>
        <dbReference type="Proteomes" id="UP000753908"/>
    </source>
</evidence>
<comment type="subcellular location">
    <subcellularLocation>
        <location evidence="2">Cell membrane</location>
    </subcellularLocation>
</comment>
<dbReference type="EMBL" id="JAHHIF010000083">
    <property type="protein sequence ID" value="MBW4549138.1"/>
    <property type="molecule type" value="Genomic_DNA"/>
</dbReference>
<dbReference type="EC" id="2.7.13.3" evidence="3"/>
<evidence type="ECO:0000259" key="15">
    <source>
        <dbReference type="PROSITE" id="PS50110"/>
    </source>
</evidence>
<dbReference type="PRINTS" id="PR00344">
    <property type="entry name" value="BCTRLSENSOR"/>
</dbReference>
<dbReference type="SUPFAM" id="SSF55785">
    <property type="entry name" value="PYP-like sensor domain (PAS domain)"/>
    <property type="match status" value="1"/>
</dbReference>
<dbReference type="CDD" id="cd00082">
    <property type="entry name" value="HisKA"/>
    <property type="match status" value="1"/>
</dbReference>
<dbReference type="InterPro" id="IPR011006">
    <property type="entry name" value="CheY-like_superfamily"/>
</dbReference>
<dbReference type="InterPro" id="IPR013767">
    <property type="entry name" value="PAS_fold"/>
</dbReference>
<dbReference type="Gene3D" id="3.30.450.20">
    <property type="entry name" value="PAS domain"/>
    <property type="match status" value="1"/>
</dbReference>
<dbReference type="SMART" id="SM00091">
    <property type="entry name" value="PAS"/>
    <property type="match status" value="1"/>
</dbReference>
<dbReference type="SMART" id="SM00387">
    <property type="entry name" value="HATPase_c"/>
    <property type="match status" value="1"/>
</dbReference>
<evidence type="ECO:0000256" key="3">
    <source>
        <dbReference type="ARBA" id="ARBA00012438"/>
    </source>
</evidence>
<feature type="domain" description="PAS" evidence="16">
    <location>
        <begin position="147"/>
        <end position="217"/>
    </location>
</feature>
<dbReference type="SMART" id="SM00086">
    <property type="entry name" value="PAC"/>
    <property type="match status" value="1"/>
</dbReference>
<evidence type="ECO:0000256" key="8">
    <source>
        <dbReference type="ARBA" id="ARBA00022777"/>
    </source>
</evidence>
<evidence type="ECO:0000256" key="7">
    <source>
        <dbReference type="ARBA" id="ARBA00022741"/>
    </source>
</evidence>
<evidence type="ECO:0000256" key="1">
    <source>
        <dbReference type="ARBA" id="ARBA00000085"/>
    </source>
</evidence>
<dbReference type="Pfam" id="PF00072">
    <property type="entry name" value="Response_reg"/>
    <property type="match status" value="1"/>
</dbReference>
<dbReference type="PROSITE" id="PS50113">
    <property type="entry name" value="PAC"/>
    <property type="match status" value="1"/>
</dbReference>
<evidence type="ECO:0000313" key="18">
    <source>
        <dbReference type="EMBL" id="MBW4549138.1"/>
    </source>
</evidence>
<dbReference type="InterPro" id="IPR000014">
    <property type="entry name" value="PAS"/>
</dbReference>
<keyword evidence="10" id="KW-0902">Two-component regulatory system</keyword>
<dbReference type="SUPFAM" id="SSF52172">
    <property type="entry name" value="CheY-like"/>
    <property type="match status" value="1"/>
</dbReference>
<comment type="caution">
    <text evidence="18">The sequence shown here is derived from an EMBL/GenBank/DDBJ whole genome shotgun (WGS) entry which is preliminary data.</text>
</comment>
<dbReference type="AlphaFoldDB" id="A0A951PSU4"/>
<dbReference type="SMART" id="SM00388">
    <property type="entry name" value="HisKA"/>
    <property type="match status" value="1"/>
</dbReference>
<keyword evidence="7" id="KW-0547">Nucleotide-binding</keyword>
<dbReference type="GO" id="GO:0006355">
    <property type="term" value="P:regulation of DNA-templated transcription"/>
    <property type="evidence" value="ECO:0007669"/>
    <property type="project" value="InterPro"/>
</dbReference>
<dbReference type="FunFam" id="3.30.565.10:FF:000023">
    <property type="entry name" value="PAS domain-containing sensor histidine kinase"/>
    <property type="match status" value="1"/>
</dbReference>
<feature type="domain" description="PAC" evidence="17">
    <location>
        <begin position="221"/>
        <end position="273"/>
    </location>
</feature>
<evidence type="ECO:0000256" key="12">
    <source>
        <dbReference type="PROSITE-ProRule" id="PRU00169"/>
    </source>
</evidence>
<dbReference type="Proteomes" id="UP000753908">
    <property type="component" value="Unassembled WGS sequence"/>
</dbReference>
<dbReference type="GO" id="GO:0005886">
    <property type="term" value="C:plasma membrane"/>
    <property type="evidence" value="ECO:0007669"/>
    <property type="project" value="UniProtKB-SubCell"/>
</dbReference>
<feature type="domain" description="Response regulatory" evidence="15">
    <location>
        <begin position="11"/>
        <end position="135"/>
    </location>
</feature>
<feature type="coiled-coil region" evidence="13">
    <location>
        <begin position="267"/>
        <end position="307"/>
    </location>
</feature>
<keyword evidence="9" id="KW-0067">ATP-binding</keyword>
<reference evidence="18" key="1">
    <citation type="submission" date="2021-05" db="EMBL/GenBank/DDBJ databases">
        <authorList>
            <person name="Pietrasiak N."/>
            <person name="Ward R."/>
            <person name="Stajich J.E."/>
            <person name="Kurbessoian T."/>
        </authorList>
    </citation>
    <scope>NUCLEOTIDE SEQUENCE</scope>
    <source>
        <strain evidence="18">CPER-KK1</strain>
    </source>
</reference>
<dbReference type="Gene3D" id="3.40.50.2300">
    <property type="match status" value="1"/>
</dbReference>
<dbReference type="PROSITE" id="PS50109">
    <property type="entry name" value="HIS_KIN"/>
    <property type="match status" value="1"/>
</dbReference>
<dbReference type="InterPro" id="IPR036097">
    <property type="entry name" value="HisK_dim/P_sf"/>
</dbReference>
<reference evidence="18" key="2">
    <citation type="journal article" date="2022" name="Microbiol. Resour. Announc.">
        <title>Metagenome Sequencing to Explore Phylogenomics of Terrestrial Cyanobacteria.</title>
        <authorList>
            <person name="Ward R.D."/>
            <person name="Stajich J.E."/>
            <person name="Johansen J.R."/>
            <person name="Huntemann M."/>
            <person name="Clum A."/>
            <person name="Foster B."/>
            <person name="Foster B."/>
            <person name="Roux S."/>
            <person name="Palaniappan K."/>
            <person name="Varghese N."/>
            <person name="Mukherjee S."/>
            <person name="Reddy T.B.K."/>
            <person name="Daum C."/>
            <person name="Copeland A."/>
            <person name="Chen I.A."/>
            <person name="Ivanova N.N."/>
            <person name="Kyrpides N.C."/>
            <person name="Shapiro N."/>
            <person name="Eloe-Fadrosh E.A."/>
            <person name="Pietrasiak N."/>
        </authorList>
    </citation>
    <scope>NUCLEOTIDE SEQUENCE</scope>
    <source>
        <strain evidence="18">CPER-KK1</strain>
    </source>
</reference>
<dbReference type="PANTHER" id="PTHR43547:SF2">
    <property type="entry name" value="HYBRID SIGNAL TRANSDUCTION HISTIDINE KINASE C"/>
    <property type="match status" value="1"/>
</dbReference>
<keyword evidence="8" id="KW-0418">Kinase</keyword>
<dbReference type="GO" id="GO:0005524">
    <property type="term" value="F:ATP binding"/>
    <property type="evidence" value="ECO:0007669"/>
    <property type="project" value="UniProtKB-KW"/>
</dbReference>
<dbReference type="SUPFAM" id="SSF47384">
    <property type="entry name" value="Homodimeric domain of signal transducing histidine kinase"/>
    <property type="match status" value="1"/>
</dbReference>
<dbReference type="InterPro" id="IPR005467">
    <property type="entry name" value="His_kinase_dom"/>
</dbReference>